<feature type="compositionally biased region" description="Basic residues" evidence="5">
    <location>
        <begin position="420"/>
        <end position="431"/>
    </location>
</feature>
<feature type="transmembrane region" description="Helical" evidence="6">
    <location>
        <begin position="1761"/>
        <end position="1778"/>
    </location>
</feature>
<feature type="region of interest" description="Disordered" evidence="5">
    <location>
        <begin position="1165"/>
        <end position="1288"/>
    </location>
</feature>
<evidence type="ECO:0000313" key="9">
    <source>
        <dbReference type="Proteomes" id="UP000013827"/>
    </source>
</evidence>
<feature type="region of interest" description="Disordered" evidence="5">
    <location>
        <begin position="142"/>
        <end position="164"/>
    </location>
</feature>
<feature type="transmembrane region" description="Helical" evidence="6">
    <location>
        <begin position="2130"/>
        <end position="2150"/>
    </location>
</feature>
<feature type="region of interest" description="Disordered" evidence="5">
    <location>
        <begin position="905"/>
        <end position="1098"/>
    </location>
</feature>
<dbReference type="SUPFAM" id="SSF54654">
    <property type="entry name" value="CI-2 family of serine protease inhibitors"/>
    <property type="match status" value="1"/>
</dbReference>
<proteinExistence type="inferred from homology"/>
<accession>A0A0D3HZ26</accession>
<feature type="region of interest" description="Disordered" evidence="5">
    <location>
        <begin position="341"/>
        <end position="438"/>
    </location>
</feature>
<evidence type="ECO:0000313" key="8">
    <source>
        <dbReference type="EnsemblProtists" id="EOD04261"/>
    </source>
</evidence>
<evidence type="ECO:0000256" key="1">
    <source>
        <dbReference type="ARBA" id="ARBA00008210"/>
    </source>
</evidence>
<evidence type="ECO:0000256" key="4">
    <source>
        <dbReference type="ARBA" id="ARBA00022900"/>
    </source>
</evidence>
<evidence type="ECO:0000259" key="7">
    <source>
        <dbReference type="Pfam" id="PF13676"/>
    </source>
</evidence>
<feature type="compositionally biased region" description="Pro residues" evidence="5">
    <location>
        <begin position="1869"/>
        <end position="1905"/>
    </location>
</feature>
<dbReference type="GeneID" id="17250421"/>
<dbReference type="GO" id="GO:0007165">
    <property type="term" value="P:signal transduction"/>
    <property type="evidence" value="ECO:0007669"/>
    <property type="project" value="InterPro"/>
</dbReference>
<dbReference type="InterPro" id="IPR036354">
    <property type="entry name" value="Prot_inh_pot1_sf"/>
</dbReference>
<sequence>MADNASLADLARERLARRGPPPPPAARSVALPAVPGWKLLAAVLAGWAALAWTQRSACGCGAEHSPEQALADALSGLGQLLSGAKSARSVQQSFGQSMERLQQSCGSRLSSAVCHTSCWMAGKELQRSIWWSCFRRGGHGLPEQPGGGGAEGRGTGGPTSWPGLVGEKVGQAVRRISSERPDVSVRVMREGDMATMDFDEARVRVYADESDTVTRASHAAHGHELTGTSDGLGSSTPGRDPLTPRSRRRLLRPPDGSLRFTPAAVGALRECAEGMLPPSLGLEVLRDARTYSRHYSGAEVDVGTPVRLPDFSNSSWALGVAADDTVAADAVDTGAAAAAVDAATDGRPTDPPTSPNVVTNKAPALKPVTKKAPALKPVTGAAEEPAPAGDADWAASAAKEFPAEEPVPAGIADWTTPSNPRRKKRRKKGRKGASAPIVRTKSITPVGGSNGFGCLLGTDGNEGILGGNGKLRLCLRPVLVAQALLVLQLALRLFGILALICLGAAFAHSSYSATAALLSSQRYDSPWPTSPLATVAKPFTPASPNGFCEVGGIDTSSFVAIVSSVRKLVETGLGAPVASMHAGGEWRANDGLTDASRVPTKDLLLQRGRAVNPLLAATLGEPAWPEEVRAAQVADSNAVESDLFSVSSVCADWQPRGAARAWHAKPRHALTDELYKTDKPPADPPADELSIDLPSLFHFPFMSGRSSSAPGRAQQYGQLWAARFLLLGACGGVLLSVRRSNSGRLVRCRTGSRRGAWLLILAALLPLACAPSVYTSGSGESGSGEIGSGEVRLLPSGSRETRPLPLVWQNSINMLDKLKRELVPAAGDKLVLKLSPPPPLADKQACAFAHACGVKVDVKAAPKPAVDTAKPDGDVDEIYLSSPPSHLGAEACGIKSAAAEELAAKSAAAEEDAESATEEATAEEAATKKATTEEAAAKSATEEESEEAATEESAAEESATEEAVAEESATKSAAAEESDNKSAAAEESATKSAAAEESATKSAAEESATKSAVAEESSATKSAAAEESSATKSAAAEESATKSAVAEPAVDCMALVRSAQHEAKNEKNKAPTKAEKKDCAAGVANEARPHPPCLPSSLPSASLCRARLHRTSLSSRPVRVNSINIMAENKTAGKVGIMPADAFSAPPLGAKAACDKNDVVKGVPEAKSGAEASLDESTLKKDPAAEKDPAADKVDSGKAKAMSSAHEPSPNAVFWSKLDPPTSPNGTKEAPALKPVTEDAPAFKPVTAGGAPLPSIKEFPAEEPPSSGIADWTTPSNPRRKNGRKGASAPIVRTKSITPVGGKNRFGALLGTDGNEGILGGTGKVTGGSTPPTADSGATVDVETTTNTTPEGSAAGRFPWSKSYNLLRLFGMLALLCLGAAFAHSSCSATSALLSSQRYDSPWPTSPLATVAKPFTPASPNGFCEVGGNDASSFAAIVSSDSAPANHPVRARSRVLVSPPRKLVTNSPRADQGEREDGRWEALLMDEIDEAVGEPLHLIGEPLASVKEIYEKQPVEADLETVPASRNSMERKGEPEIDSIGPVYSSRSGIIVRETVLPVNGTSPEMRSADAGNTPEKLVETGLGAPVSSMHAGGEWRVNRLATASPATTKDLFLQLGRAIGPLLAEPAWPAEVRAAQISDSNSVQSDISSVSRVCADRQPRCAAPVAWHAEPHHALTDERSKTDKPPANPPVDKLSIDLPFHFPFMSGPSSSAPVRTQQRCQFWAALLLLLGACGGVLLSVRRSSSGRLVRCRTGARRGAWLLILAALLPLACAPSVHTSGSGDFQVTVGGGSYPSEVSWTLTCSGALIGSGGAPYSGTLSAPPGECTLDMYDSWGDGWNGDEWEGAGYTFTLGSGSYGSETFILAPFPPSSPSPPSLPPLPPLSPSPPLAPPPPPSLPPPPSTPPDGGVVYASSSGAVSIIDSAVTGCSADRFGGVVYAWNSESLSIAGVAFIDNRAGMSGSVLYLDELRLSISAASFTGNTAGDDNDGATIQTDKPIDWDCRLGSWMPRKGSFFGDFSVGFQPKFKILVSFYQIAATLGPVYGVRLHEDFTRWTDFMDAISLDLIGLTYPDACIGSMGDRLLLAGLWPILSIMLGGASLACCALAEWLLSGRADALRRDLVRATLRRLLYWAILVAYLVLPSVSRSIFKARQCESFNIDDLTGDRRSYLVADLDVLCSADDDEYSGLDAYFWAFFVLWPVLVPLAFLALLLSIRSEVLAQRVRATARASRFLWRDYDPRFLFWEVVDLGRKLFLASLVLFIQTDDGSSKLLRLLVASVVSALYLAALALARPFKRDDDLYLACTANLFLACCFISGMVIQLCESAAYEDMCKALVGFESARGASEFVIALTAAMLAVSLLVVVFKTVSAIRAPTIRLSSSGRPPVLELSPECHFHGFISHCWGTGQDQTHTVVRQLQLLLPGVRIWLDVDNLEDVGRLEESVRDATTFLVFLSAGYFKSFNCRRELYAALGSNRPFIPIQEADVDKGGASIEALKAECREHCVETAPPAYPSYSGPGEMLARVFEATPPIVWVRVNAFQLESLKAVALRMLLHSPYYASRPAELADGVMVPGQAGPVAFSGPVTILACRDNESAVGIARELKTAAREGRGSTASAETVTIRDAEEALEGVNAAPLSGHVVFLLYLNDKTFLDAGGAVARLVQAAMDRRIAVAMVHEQDPTCGGVPFRNFFQQTPQVLLQQPYKLFDTVAVPLYPAPEHRTVSRRLALSSMGAVPCDAGPLQRRWQLLRRRIAVARLVRRRPAELHQQPVVQP</sequence>
<feature type="transmembrane region" description="Helical" evidence="6">
    <location>
        <begin position="1723"/>
        <end position="1741"/>
    </location>
</feature>
<feature type="compositionally biased region" description="Low complexity" evidence="5">
    <location>
        <begin position="1009"/>
        <end position="1047"/>
    </location>
</feature>
<comment type="similarity">
    <text evidence="1">Belongs to the protease inhibitor I13 (potato type I serine protease inhibitor) family.</text>
</comment>
<dbReference type="Pfam" id="PF13676">
    <property type="entry name" value="TIR_2"/>
    <property type="match status" value="1"/>
</dbReference>
<protein>
    <recommendedName>
        <fullName evidence="7">TIR domain-containing protein</fullName>
    </recommendedName>
</protein>
<keyword evidence="6" id="KW-0812">Transmembrane</keyword>
<feature type="transmembrane region" description="Helical" evidence="6">
    <location>
        <begin position="2191"/>
        <end position="2215"/>
    </location>
</feature>
<evidence type="ECO:0000256" key="5">
    <source>
        <dbReference type="SAM" id="MobiDB-lite"/>
    </source>
</evidence>
<dbReference type="SUPFAM" id="SSF52200">
    <property type="entry name" value="Toll/Interleukin receptor TIR domain"/>
    <property type="match status" value="1"/>
</dbReference>
<reference evidence="9" key="1">
    <citation type="journal article" date="2013" name="Nature">
        <title>Pan genome of the phytoplankton Emiliania underpins its global distribution.</title>
        <authorList>
            <person name="Read B.A."/>
            <person name="Kegel J."/>
            <person name="Klute M.J."/>
            <person name="Kuo A."/>
            <person name="Lefebvre S.C."/>
            <person name="Maumus F."/>
            <person name="Mayer C."/>
            <person name="Miller J."/>
            <person name="Monier A."/>
            <person name="Salamov A."/>
            <person name="Young J."/>
            <person name="Aguilar M."/>
            <person name="Claverie J.M."/>
            <person name="Frickenhaus S."/>
            <person name="Gonzalez K."/>
            <person name="Herman E.K."/>
            <person name="Lin Y.C."/>
            <person name="Napier J."/>
            <person name="Ogata H."/>
            <person name="Sarno A.F."/>
            <person name="Shmutz J."/>
            <person name="Schroeder D."/>
            <person name="de Vargas C."/>
            <person name="Verret F."/>
            <person name="von Dassow P."/>
            <person name="Valentin K."/>
            <person name="Van de Peer Y."/>
            <person name="Wheeler G."/>
            <person name="Dacks J.B."/>
            <person name="Delwiche C.F."/>
            <person name="Dyhrman S.T."/>
            <person name="Glockner G."/>
            <person name="John U."/>
            <person name="Richards T."/>
            <person name="Worden A.Z."/>
            <person name="Zhang X."/>
            <person name="Grigoriev I.V."/>
            <person name="Allen A.E."/>
            <person name="Bidle K."/>
            <person name="Borodovsky M."/>
            <person name="Bowler C."/>
            <person name="Brownlee C."/>
            <person name="Cock J.M."/>
            <person name="Elias M."/>
            <person name="Gladyshev V.N."/>
            <person name="Groth M."/>
            <person name="Guda C."/>
            <person name="Hadaegh A."/>
            <person name="Iglesias-Rodriguez M.D."/>
            <person name="Jenkins J."/>
            <person name="Jones B.M."/>
            <person name="Lawson T."/>
            <person name="Leese F."/>
            <person name="Lindquist E."/>
            <person name="Lobanov A."/>
            <person name="Lomsadze A."/>
            <person name="Malik S.B."/>
            <person name="Marsh M.E."/>
            <person name="Mackinder L."/>
            <person name="Mock T."/>
            <person name="Mueller-Roeber B."/>
            <person name="Pagarete A."/>
            <person name="Parker M."/>
            <person name="Probert I."/>
            <person name="Quesneville H."/>
            <person name="Raines C."/>
            <person name="Rensing S.A."/>
            <person name="Riano-Pachon D.M."/>
            <person name="Richier S."/>
            <person name="Rokitta S."/>
            <person name="Shiraiwa Y."/>
            <person name="Soanes D.M."/>
            <person name="van der Giezen M."/>
            <person name="Wahlund T.M."/>
            <person name="Williams B."/>
            <person name="Wilson W."/>
            <person name="Wolfe G."/>
            <person name="Wurch L.L."/>
        </authorList>
    </citation>
    <scope>NUCLEOTIDE SEQUENCE</scope>
</reference>
<evidence type="ECO:0000256" key="6">
    <source>
        <dbReference type="SAM" id="Phobius"/>
    </source>
</evidence>
<keyword evidence="4" id="KW-0722">Serine protease inhibitor</keyword>
<dbReference type="RefSeq" id="XP_005756690.1">
    <property type="nucleotide sequence ID" value="XM_005756633.1"/>
</dbReference>
<dbReference type="GO" id="GO:0009611">
    <property type="term" value="P:response to wounding"/>
    <property type="evidence" value="ECO:0007669"/>
    <property type="project" value="InterPro"/>
</dbReference>
<dbReference type="InterPro" id="IPR000157">
    <property type="entry name" value="TIR_dom"/>
</dbReference>
<dbReference type="Proteomes" id="UP000013827">
    <property type="component" value="Unassembled WGS sequence"/>
</dbReference>
<feature type="compositionally biased region" description="Gly residues" evidence="5">
    <location>
        <begin position="145"/>
        <end position="157"/>
    </location>
</feature>
<feature type="compositionally biased region" description="Low complexity" evidence="5">
    <location>
        <begin position="380"/>
        <end position="398"/>
    </location>
</feature>
<dbReference type="InterPro" id="IPR035897">
    <property type="entry name" value="Toll_tir_struct_dom_sf"/>
</dbReference>
<dbReference type="InterPro" id="IPR000864">
    <property type="entry name" value="Prot_inh_pot1"/>
</dbReference>
<feature type="region of interest" description="Disordered" evidence="5">
    <location>
        <begin position="1320"/>
        <end position="1355"/>
    </location>
</feature>
<feature type="transmembrane region" description="Helical" evidence="6">
    <location>
        <begin position="2088"/>
        <end position="2110"/>
    </location>
</feature>
<name>A0A0D3HZ26_EMIH1</name>
<feature type="transmembrane region" description="Helical" evidence="6">
    <location>
        <begin position="2301"/>
        <end position="2321"/>
    </location>
</feature>
<dbReference type="HOGENOM" id="CLU_226962_0_0_1"/>
<feature type="compositionally biased region" description="Basic and acidic residues" evidence="5">
    <location>
        <begin position="1177"/>
        <end position="1198"/>
    </location>
</feature>
<keyword evidence="3" id="KW-0646">Protease inhibitor</keyword>
<feature type="compositionally biased region" description="Basic and acidic residues" evidence="5">
    <location>
        <begin position="925"/>
        <end position="936"/>
    </location>
</feature>
<dbReference type="PANTHER" id="PTHR13037:SF24">
    <property type="entry name" value="POLYCOMB PROTEIN PCL-RELATED"/>
    <property type="match status" value="1"/>
</dbReference>
<feature type="transmembrane region" description="Helical" evidence="6">
    <location>
        <begin position="2275"/>
        <end position="2292"/>
    </location>
</feature>
<keyword evidence="6" id="KW-1133">Transmembrane helix</keyword>
<dbReference type="Pfam" id="PF00280">
    <property type="entry name" value="potato_inhibit"/>
    <property type="match status" value="1"/>
</dbReference>
<evidence type="ECO:0000256" key="2">
    <source>
        <dbReference type="ARBA" id="ARBA00022581"/>
    </source>
</evidence>
<feature type="compositionally biased region" description="Acidic residues" evidence="5">
    <location>
        <begin position="909"/>
        <end position="922"/>
    </location>
</feature>
<dbReference type="GO" id="GO:0004867">
    <property type="term" value="F:serine-type endopeptidase inhibitor activity"/>
    <property type="evidence" value="ECO:0007669"/>
    <property type="project" value="UniProtKB-KW"/>
</dbReference>
<keyword evidence="9" id="KW-1185">Reference proteome</keyword>
<dbReference type="EnsemblProtists" id="EOD04261">
    <property type="protein sequence ID" value="EOD04261"/>
    <property type="gene ID" value="EMIHUDRAFT_107867"/>
</dbReference>
<dbReference type="PaxDb" id="2903-EOD04261"/>
<dbReference type="PANTHER" id="PTHR13037">
    <property type="entry name" value="FORMIN"/>
    <property type="match status" value="1"/>
</dbReference>
<dbReference type="Gene3D" id="3.40.50.10140">
    <property type="entry name" value="Toll/interleukin-1 receptor homology (TIR) domain"/>
    <property type="match status" value="1"/>
</dbReference>
<evidence type="ECO:0000256" key="3">
    <source>
        <dbReference type="ARBA" id="ARBA00022690"/>
    </source>
</evidence>
<keyword evidence="6" id="KW-0472">Membrane</keyword>
<dbReference type="Gene3D" id="3.30.10.10">
    <property type="entry name" value="Trypsin Inhibitor V, subunit A"/>
    <property type="match status" value="1"/>
</dbReference>
<organism evidence="8 9">
    <name type="scientific">Emiliania huxleyi (strain CCMP1516)</name>
    <dbReference type="NCBI Taxonomy" id="280463"/>
    <lineage>
        <taxon>Eukaryota</taxon>
        <taxon>Haptista</taxon>
        <taxon>Haptophyta</taxon>
        <taxon>Prymnesiophyceae</taxon>
        <taxon>Isochrysidales</taxon>
        <taxon>Noelaerhabdaceae</taxon>
        <taxon>Emiliania</taxon>
    </lineage>
</organism>
<feature type="region of interest" description="Disordered" evidence="5">
    <location>
        <begin position="1869"/>
        <end position="1910"/>
    </location>
</feature>
<feature type="compositionally biased region" description="Basic and acidic residues" evidence="5">
    <location>
        <begin position="1059"/>
        <end position="1079"/>
    </location>
</feature>
<reference evidence="8" key="2">
    <citation type="submission" date="2024-10" db="UniProtKB">
        <authorList>
            <consortium name="EnsemblProtists"/>
        </authorList>
    </citation>
    <scope>IDENTIFICATION</scope>
</reference>
<feature type="compositionally biased region" description="Low complexity" evidence="5">
    <location>
        <begin position="966"/>
        <end position="1002"/>
    </location>
</feature>
<feature type="compositionally biased region" description="Polar residues" evidence="5">
    <location>
        <begin position="226"/>
        <end position="237"/>
    </location>
</feature>
<feature type="transmembrane region" description="Helical" evidence="6">
    <location>
        <begin position="2348"/>
        <end position="2369"/>
    </location>
</feature>
<feature type="compositionally biased region" description="Acidic residues" evidence="5">
    <location>
        <begin position="942"/>
        <end position="965"/>
    </location>
</feature>
<dbReference type="eggNOG" id="ENOG502QSG1">
    <property type="taxonomic scope" value="Eukaryota"/>
</dbReference>
<feature type="domain" description="TIR" evidence="7">
    <location>
        <begin position="2399"/>
        <end position="2484"/>
    </location>
</feature>
<feature type="region of interest" description="Disordered" evidence="5">
    <location>
        <begin position="214"/>
        <end position="256"/>
    </location>
</feature>
<dbReference type="KEGG" id="ehx:EMIHUDRAFT_107867"/>
<keyword evidence="2" id="KW-0945">Host-virus interaction</keyword>